<keyword evidence="4" id="KW-1185">Reference proteome</keyword>
<evidence type="ECO:0000313" key="3">
    <source>
        <dbReference type="EMBL" id="CAH0393988.1"/>
    </source>
</evidence>
<gene>
    <name evidence="3" type="ORF">BEMITA_LOCUS12336</name>
</gene>
<dbReference type="InterPro" id="IPR029071">
    <property type="entry name" value="Ubiquitin-like_domsf"/>
</dbReference>
<protein>
    <recommendedName>
        <fullName evidence="2">UBA domain-containing protein</fullName>
    </recommendedName>
</protein>
<dbReference type="PROSITE" id="PS50030">
    <property type="entry name" value="UBA"/>
    <property type="match status" value="1"/>
</dbReference>
<feature type="region of interest" description="Disordered" evidence="1">
    <location>
        <begin position="321"/>
        <end position="347"/>
    </location>
</feature>
<dbReference type="InterPro" id="IPR052476">
    <property type="entry name" value="UBAC1"/>
</dbReference>
<feature type="domain" description="UBA" evidence="2">
    <location>
        <begin position="211"/>
        <end position="251"/>
    </location>
</feature>
<dbReference type="SUPFAM" id="SSF46934">
    <property type="entry name" value="UBA-like"/>
    <property type="match status" value="1"/>
</dbReference>
<evidence type="ECO:0000256" key="1">
    <source>
        <dbReference type="SAM" id="MobiDB-lite"/>
    </source>
</evidence>
<dbReference type="PANTHER" id="PTHR46738">
    <property type="entry name" value="UBIQUITIN-ASSOCIATED DOMAIN-CONTAINING PROTEIN 1"/>
    <property type="match status" value="1"/>
</dbReference>
<dbReference type="AlphaFoldDB" id="A0A9P0AGD7"/>
<dbReference type="EMBL" id="OU963869">
    <property type="protein sequence ID" value="CAH0393988.1"/>
    <property type="molecule type" value="Genomic_DNA"/>
</dbReference>
<accession>A0A9P0AGD7</accession>
<dbReference type="Pfam" id="PF22562">
    <property type="entry name" value="UBA_7"/>
    <property type="match status" value="1"/>
</dbReference>
<name>A0A9P0AGD7_BEMTA</name>
<proteinExistence type="predicted"/>
<dbReference type="PANTHER" id="PTHR46738:SF1">
    <property type="entry name" value="UBIQUITIN-ASSOCIATED DOMAIN-CONTAINING PROTEIN 1"/>
    <property type="match status" value="1"/>
</dbReference>
<dbReference type="InterPro" id="IPR057650">
    <property type="entry name" value="UBL_UBAC1"/>
</dbReference>
<organism evidence="3 4">
    <name type="scientific">Bemisia tabaci</name>
    <name type="common">Sweetpotato whitefly</name>
    <name type="synonym">Aleurodes tabaci</name>
    <dbReference type="NCBI Taxonomy" id="7038"/>
    <lineage>
        <taxon>Eukaryota</taxon>
        <taxon>Metazoa</taxon>
        <taxon>Ecdysozoa</taxon>
        <taxon>Arthropoda</taxon>
        <taxon>Hexapoda</taxon>
        <taxon>Insecta</taxon>
        <taxon>Pterygota</taxon>
        <taxon>Neoptera</taxon>
        <taxon>Paraneoptera</taxon>
        <taxon>Hemiptera</taxon>
        <taxon>Sternorrhyncha</taxon>
        <taxon>Aleyrodoidea</taxon>
        <taxon>Aleyrodidae</taxon>
        <taxon>Aleyrodinae</taxon>
        <taxon>Bemisia</taxon>
    </lineage>
</organism>
<evidence type="ECO:0000313" key="4">
    <source>
        <dbReference type="Proteomes" id="UP001152759"/>
    </source>
</evidence>
<dbReference type="Pfam" id="PF23326">
    <property type="entry name" value="UBL_UBAC1"/>
    <property type="match status" value="1"/>
</dbReference>
<reference evidence="3" key="1">
    <citation type="submission" date="2021-12" db="EMBL/GenBank/DDBJ databases">
        <authorList>
            <person name="King R."/>
        </authorList>
    </citation>
    <scope>NUCLEOTIDE SEQUENCE</scope>
</reference>
<feature type="compositionally biased region" description="Polar residues" evidence="1">
    <location>
        <begin position="333"/>
        <end position="342"/>
    </location>
</feature>
<dbReference type="Proteomes" id="UP001152759">
    <property type="component" value="Chromosome 8"/>
</dbReference>
<dbReference type="InterPro" id="IPR015940">
    <property type="entry name" value="UBA"/>
</dbReference>
<evidence type="ECO:0000259" key="2">
    <source>
        <dbReference type="PROSITE" id="PS50030"/>
    </source>
</evidence>
<dbReference type="KEGG" id="btab:109039301"/>
<dbReference type="Gene3D" id="1.10.8.10">
    <property type="entry name" value="DNA helicase RuvA subunit, C-terminal domain"/>
    <property type="match status" value="1"/>
</dbReference>
<dbReference type="GO" id="GO:0000151">
    <property type="term" value="C:ubiquitin ligase complex"/>
    <property type="evidence" value="ECO:0007669"/>
    <property type="project" value="TreeGrafter"/>
</dbReference>
<dbReference type="SUPFAM" id="SSF54236">
    <property type="entry name" value="Ubiquitin-like"/>
    <property type="match status" value="1"/>
</dbReference>
<dbReference type="SMART" id="SM00165">
    <property type="entry name" value="UBA"/>
    <property type="match status" value="1"/>
</dbReference>
<sequence>MIAWACKKFNSGFFSDKESKNEEKSETSKHSMLAEDEPSCSQKVKLTVVGLEGHVWTLEVPVNTTVDKLKNSILSRFYNSQDSLKSSANYYLVDVAGKKVLNGTCTILEEDLSDKDEILLVERNIQPKKVLPEDERGPTMEEIEKATKHLVPQNTNGPIPKPHRPSDTQNDIQRMFISLAETSSRILSANPDANEIYEVIVSKLDLHSKNAPDPQIVKQLEEMGFPKKQVIAALALKKQNATEALECLLDGSLETLKASDTSIPNSIDLDPPENANASLAEKISHLLKICITVNAKRNNNDLGNDKMLQFLVDSGLARSSSPELLSKTDSDQSELTEVSSDGSKLEEGINLGAGSSQQMGLDRNDPVYKALHTNPAIILGLNNPKTLLALISIVDSPSAANLWLNDPDTSSVLNQIFKTYHTEKHAVGR</sequence>
<dbReference type="InterPro" id="IPR009060">
    <property type="entry name" value="UBA-like_sf"/>
</dbReference>